<evidence type="ECO:0000259" key="1">
    <source>
        <dbReference type="Pfam" id="PF00814"/>
    </source>
</evidence>
<dbReference type="Pfam" id="PF00814">
    <property type="entry name" value="TsaD"/>
    <property type="match status" value="1"/>
</dbReference>
<dbReference type="GO" id="GO:0061711">
    <property type="term" value="F:tRNA N(6)-L-threonylcarbamoyladenine synthase activity"/>
    <property type="evidence" value="ECO:0007669"/>
    <property type="project" value="UniProtKB-EC"/>
</dbReference>
<dbReference type="RefSeq" id="WP_227570353.1">
    <property type="nucleotide sequence ID" value="NZ_CP101988.1"/>
</dbReference>
<dbReference type="EC" id="2.3.1.234" evidence="2"/>
<dbReference type="SUPFAM" id="SSF53067">
    <property type="entry name" value="Actin-like ATPase domain"/>
    <property type="match status" value="2"/>
</dbReference>
<proteinExistence type="predicted"/>
<organism evidence="2 3">
    <name type="scientific">Cellulomonas chengniuliangii</name>
    <dbReference type="NCBI Taxonomy" id="2968084"/>
    <lineage>
        <taxon>Bacteria</taxon>
        <taxon>Bacillati</taxon>
        <taxon>Actinomycetota</taxon>
        <taxon>Actinomycetes</taxon>
        <taxon>Micrococcales</taxon>
        <taxon>Cellulomonadaceae</taxon>
        <taxon>Cellulomonas</taxon>
    </lineage>
</organism>
<evidence type="ECO:0000313" key="3">
    <source>
        <dbReference type="Proteomes" id="UP001316189"/>
    </source>
</evidence>
<keyword evidence="2" id="KW-0012">Acyltransferase</keyword>
<protein>
    <submittedName>
        <fullName evidence="2">tRNA (Adenosine(37)-N6)-threonylcarbamoyltransferase complex dimerization subunit type 1 TsaB</fullName>
        <ecNumber evidence="2">2.3.1.234</ecNumber>
    </submittedName>
</protein>
<dbReference type="InterPro" id="IPR043129">
    <property type="entry name" value="ATPase_NBD"/>
</dbReference>
<dbReference type="PANTHER" id="PTHR11735">
    <property type="entry name" value="TRNA N6-ADENOSINE THREONYLCARBAMOYLTRANSFERASE"/>
    <property type="match status" value="1"/>
</dbReference>
<dbReference type="Proteomes" id="UP001316189">
    <property type="component" value="Chromosome"/>
</dbReference>
<sequence>MPVIALDTSAAVAVSLIDESGRALASRSTPEQRRHAELLAPMIVDVLAEAGVDRGDLTAVVVGTGPAPFTGLRVGLVTARTLAFALSIPVHGVSSLDALAVGAARELALEPGAELLAVTDARRREVYAARYRVAAAPAHAAHGPLVELVDGPVVDTPQAVAESIGQGALAVGAGASLYGEHLSAAAGAPANPDPADLARLALARLAAGAGTLPTEPLYLRRPDVVPPAERKRASA</sequence>
<evidence type="ECO:0000313" key="2">
    <source>
        <dbReference type="EMBL" id="UUI74775.1"/>
    </source>
</evidence>
<accession>A0ABY5KYH0</accession>
<reference evidence="2 3" key="1">
    <citation type="submission" date="2022-07" db="EMBL/GenBank/DDBJ databases">
        <title>Novel species in genus cellulomonas.</title>
        <authorList>
            <person name="Ye L."/>
        </authorList>
    </citation>
    <scope>NUCLEOTIDE SEQUENCE [LARGE SCALE GENOMIC DNA]</scope>
    <source>
        <strain evidence="3">zg-Y338</strain>
    </source>
</reference>
<dbReference type="EMBL" id="CP101988">
    <property type="protein sequence ID" value="UUI74775.1"/>
    <property type="molecule type" value="Genomic_DNA"/>
</dbReference>
<keyword evidence="3" id="KW-1185">Reference proteome</keyword>
<name>A0ABY5KYH0_9CELL</name>
<feature type="domain" description="Gcp-like" evidence="1">
    <location>
        <begin position="32"/>
        <end position="145"/>
    </location>
</feature>
<keyword evidence="2" id="KW-0808">Transferase</keyword>
<dbReference type="InterPro" id="IPR022496">
    <property type="entry name" value="T6A_TsaB"/>
</dbReference>
<gene>
    <name evidence="2" type="primary">tsaB</name>
    <name evidence="2" type="ORF">NP064_13420</name>
</gene>
<dbReference type="Gene3D" id="3.30.420.40">
    <property type="match status" value="2"/>
</dbReference>
<dbReference type="PANTHER" id="PTHR11735:SF11">
    <property type="entry name" value="TRNA THREONYLCARBAMOYLADENOSINE BIOSYNTHESIS PROTEIN TSAB"/>
    <property type="match status" value="1"/>
</dbReference>
<dbReference type="InterPro" id="IPR000905">
    <property type="entry name" value="Gcp-like_dom"/>
</dbReference>
<dbReference type="NCBIfam" id="TIGR03725">
    <property type="entry name" value="T6A_YeaZ"/>
    <property type="match status" value="1"/>
</dbReference>